<evidence type="ECO:0000256" key="1">
    <source>
        <dbReference type="SAM" id="MobiDB-lite"/>
    </source>
</evidence>
<dbReference type="InterPro" id="IPR015505">
    <property type="entry name" value="Coronin"/>
</dbReference>
<accession>A0A183F4M3</accession>
<protein>
    <submittedName>
        <fullName evidence="4">CNH domain-containing protein</fullName>
    </submittedName>
</protein>
<evidence type="ECO:0000313" key="3">
    <source>
        <dbReference type="Proteomes" id="UP000050761"/>
    </source>
</evidence>
<gene>
    <name evidence="2" type="ORF">HPBE_LOCUS1116</name>
</gene>
<dbReference type="Proteomes" id="UP000050761">
    <property type="component" value="Unassembled WGS sequence"/>
</dbReference>
<dbReference type="SMART" id="SM01167">
    <property type="entry name" value="DUF1900"/>
    <property type="match status" value="1"/>
</dbReference>
<evidence type="ECO:0000313" key="2">
    <source>
        <dbReference type="EMBL" id="VDO19498.1"/>
    </source>
</evidence>
<dbReference type="GO" id="GO:0051015">
    <property type="term" value="F:actin filament binding"/>
    <property type="evidence" value="ECO:0007669"/>
    <property type="project" value="TreeGrafter"/>
</dbReference>
<sequence length="272" mass="30523">MIQDKKIRILDTRSGEVLHEGMGHEGVKPQRAIFVRDGRVITTGFTKRSERLYSLRAPDNLSQPIIEEELDTSNGVLFPFYDEDTGLVYLCGKGDCAIRYYEVNQEYPYMHYINTYTTSEPQRAVGFQSKRGVSSEENEINRWAERMVLRTSSRFARIFKHDLYPDTRSTIPALTAEEFMDGKNAVPNTMPVNPAAAQAKPKVQVAKKANILNQLAPTAAESAPARSYTEQPSPQSNPPSPRPQQHQQHRPVIDDDMGIVPMSQVGVDGSVV</sequence>
<dbReference type="AlphaFoldDB" id="A0A183F4M3"/>
<dbReference type="GO" id="GO:0007015">
    <property type="term" value="P:actin filament organization"/>
    <property type="evidence" value="ECO:0007669"/>
    <property type="project" value="TreeGrafter"/>
</dbReference>
<keyword evidence="3" id="KW-1185">Reference proteome</keyword>
<organism evidence="3 4">
    <name type="scientific">Heligmosomoides polygyrus</name>
    <name type="common">Parasitic roundworm</name>
    <dbReference type="NCBI Taxonomy" id="6339"/>
    <lineage>
        <taxon>Eukaryota</taxon>
        <taxon>Metazoa</taxon>
        <taxon>Ecdysozoa</taxon>
        <taxon>Nematoda</taxon>
        <taxon>Chromadorea</taxon>
        <taxon>Rhabditida</taxon>
        <taxon>Rhabditina</taxon>
        <taxon>Rhabditomorpha</taxon>
        <taxon>Strongyloidea</taxon>
        <taxon>Heligmosomidae</taxon>
        <taxon>Heligmosomoides</taxon>
    </lineage>
</organism>
<dbReference type="WBParaSite" id="HPBE_0000111501-mRNA-1">
    <property type="protein sequence ID" value="HPBE_0000111501-mRNA-1"/>
    <property type="gene ID" value="HPBE_0000111501"/>
</dbReference>
<feature type="region of interest" description="Disordered" evidence="1">
    <location>
        <begin position="219"/>
        <end position="256"/>
    </location>
</feature>
<dbReference type="Gene3D" id="2.130.10.10">
    <property type="entry name" value="YVTN repeat-like/Quinoprotein amine dehydrogenase"/>
    <property type="match status" value="1"/>
</dbReference>
<dbReference type="PANTHER" id="PTHR10856:SF0">
    <property type="entry name" value="CORONIN"/>
    <property type="match status" value="1"/>
</dbReference>
<accession>A0A3P7WPA8</accession>
<name>A0A183F4M3_HELPZ</name>
<dbReference type="EMBL" id="UZAH01001091">
    <property type="protein sequence ID" value="VDO19498.1"/>
    <property type="molecule type" value="Genomic_DNA"/>
</dbReference>
<dbReference type="Pfam" id="PF16300">
    <property type="entry name" value="WD40_4"/>
    <property type="match status" value="1"/>
</dbReference>
<evidence type="ECO:0000313" key="4">
    <source>
        <dbReference type="WBParaSite" id="HPBE_0000111501-mRNA-1"/>
    </source>
</evidence>
<reference evidence="4" key="2">
    <citation type="submission" date="2019-09" db="UniProtKB">
        <authorList>
            <consortium name="WormBaseParasite"/>
        </authorList>
    </citation>
    <scope>IDENTIFICATION</scope>
</reference>
<dbReference type="OrthoDB" id="1850764at2759"/>
<dbReference type="PANTHER" id="PTHR10856">
    <property type="entry name" value="CORONIN"/>
    <property type="match status" value="1"/>
</dbReference>
<dbReference type="InterPro" id="IPR015943">
    <property type="entry name" value="WD40/YVTN_repeat-like_dom_sf"/>
</dbReference>
<proteinExistence type="predicted"/>
<dbReference type="SUPFAM" id="SSF101908">
    <property type="entry name" value="Putative isomerase YbhE"/>
    <property type="match status" value="1"/>
</dbReference>
<reference evidence="2 3" key="1">
    <citation type="submission" date="2018-11" db="EMBL/GenBank/DDBJ databases">
        <authorList>
            <consortium name="Pathogen Informatics"/>
        </authorList>
    </citation>
    <scope>NUCLEOTIDE SEQUENCE [LARGE SCALE GENOMIC DNA]</scope>
</reference>